<evidence type="ECO:0000256" key="1">
    <source>
        <dbReference type="SAM" id="SignalP"/>
    </source>
</evidence>
<sequence length="212" mass="24364">MKALMMLVISLTLLSGSAQAYRESNGGKGVLTDRGVVLLDLFEAGVELPFFGGSYSEKTYWDLRVNLPSDFPVGLIAQKMADIARFSPELHLLLMMSLNDLRWEFTRSELELTTDLEKLPAVDPAKLVQLAVRKKNQIFIHRPLWNILSLDQQAALTVHEMLYHHFDARSVSRVSLPVREFVGVLFSDRSYSQLIQDREFRHQWRKILLFTD</sequence>
<dbReference type="Proteomes" id="UP000197003">
    <property type="component" value="Chromosome"/>
</dbReference>
<dbReference type="OrthoDB" id="9823518at2"/>
<evidence type="ECO:0000313" key="3">
    <source>
        <dbReference type="Proteomes" id="UP000197003"/>
    </source>
</evidence>
<evidence type="ECO:0000313" key="2">
    <source>
        <dbReference type="EMBL" id="ASD64183.1"/>
    </source>
</evidence>
<proteinExistence type="predicted"/>
<protein>
    <submittedName>
        <fullName evidence="2">Uncharacterized protein</fullName>
    </submittedName>
</protein>
<reference evidence="2 3" key="1">
    <citation type="submission" date="2017-04" db="EMBL/GenBank/DDBJ databases">
        <title>Whole genome sequence of Bdellovibrio bacteriovorus strain SSB218315.</title>
        <authorList>
            <person name="Oyedara O."/>
            <person name="Rodriguez-Perez M.A."/>
        </authorList>
    </citation>
    <scope>NUCLEOTIDE SEQUENCE [LARGE SCALE GENOMIC DNA]</scope>
    <source>
        <strain evidence="2 3">SSB218315</strain>
    </source>
</reference>
<accession>A0A1Z3N9M4</accession>
<dbReference type="RefSeq" id="WP_088565662.1">
    <property type="nucleotide sequence ID" value="NZ_CP020946.1"/>
</dbReference>
<gene>
    <name evidence="2" type="ORF">B9G79_11705</name>
</gene>
<feature type="chain" id="PRO_5013391850" evidence="1">
    <location>
        <begin position="21"/>
        <end position="212"/>
    </location>
</feature>
<organism evidence="2 3">
    <name type="scientific">Bdellovibrio bacteriovorus</name>
    <dbReference type="NCBI Taxonomy" id="959"/>
    <lineage>
        <taxon>Bacteria</taxon>
        <taxon>Pseudomonadati</taxon>
        <taxon>Bdellovibrionota</taxon>
        <taxon>Bdellovibrionia</taxon>
        <taxon>Bdellovibrionales</taxon>
        <taxon>Pseudobdellovibrionaceae</taxon>
        <taxon>Bdellovibrio</taxon>
    </lineage>
</organism>
<dbReference type="EMBL" id="CP020946">
    <property type="protein sequence ID" value="ASD64183.1"/>
    <property type="molecule type" value="Genomic_DNA"/>
</dbReference>
<name>A0A1Z3N9M4_BDEBC</name>
<feature type="signal peptide" evidence="1">
    <location>
        <begin position="1"/>
        <end position="20"/>
    </location>
</feature>
<keyword evidence="1" id="KW-0732">Signal</keyword>
<dbReference type="AlphaFoldDB" id="A0A1Z3N9M4"/>